<dbReference type="EMBL" id="AUSU01006770">
    <property type="protein sequence ID" value="EPS61535.1"/>
    <property type="molecule type" value="Genomic_DNA"/>
</dbReference>
<dbReference type="PANTHER" id="PTHR36968">
    <property type="entry name" value="HOMEOBOX-DDT DOMAIN PROTEIN RLT2"/>
    <property type="match status" value="1"/>
</dbReference>
<dbReference type="PANTHER" id="PTHR36968:SF13">
    <property type="entry name" value="HOMEOBOX-DDT DOMAIN PROTEIN RLT1"/>
    <property type="match status" value="1"/>
</dbReference>
<feature type="non-terminal residue" evidence="2">
    <location>
        <position position="1"/>
    </location>
</feature>
<organism evidence="2 3">
    <name type="scientific">Genlisea aurea</name>
    <dbReference type="NCBI Taxonomy" id="192259"/>
    <lineage>
        <taxon>Eukaryota</taxon>
        <taxon>Viridiplantae</taxon>
        <taxon>Streptophyta</taxon>
        <taxon>Embryophyta</taxon>
        <taxon>Tracheophyta</taxon>
        <taxon>Spermatophyta</taxon>
        <taxon>Magnoliopsida</taxon>
        <taxon>eudicotyledons</taxon>
        <taxon>Gunneridae</taxon>
        <taxon>Pentapetalae</taxon>
        <taxon>asterids</taxon>
        <taxon>lamiids</taxon>
        <taxon>Lamiales</taxon>
        <taxon>Lentibulariaceae</taxon>
        <taxon>Genlisea</taxon>
    </lineage>
</organism>
<sequence length="208" mass="25050">PNELQDRFRNSYDGKLFGQYEAKHIKAAPNAHHDAGESRLRIDAGGHLGPSYAYGIDHDKPMPKNFSVKYENGHLPRDGIEGHRSFTDMYHPMGRQTQLRSSPVDPEFRGNIEENLHLERKRKGDEARIGREGQSNEKKTKKEIEKIDLLKRKKEEQVRKEMERQDRERRKEEQRIMREQQKLEEKFQREERREMERREKFMQRELQR</sequence>
<evidence type="ECO:0000313" key="2">
    <source>
        <dbReference type="EMBL" id="EPS61535.1"/>
    </source>
</evidence>
<protein>
    <submittedName>
        <fullName evidence="2">Uncharacterized protein</fullName>
    </submittedName>
</protein>
<evidence type="ECO:0000256" key="1">
    <source>
        <dbReference type="SAM" id="MobiDB-lite"/>
    </source>
</evidence>
<gene>
    <name evidence="2" type="ORF">M569_13262</name>
</gene>
<reference evidence="2 3" key="1">
    <citation type="journal article" date="2013" name="BMC Genomics">
        <title>The miniature genome of a carnivorous plant Genlisea aurea contains a low number of genes and short non-coding sequences.</title>
        <authorList>
            <person name="Leushkin E.V."/>
            <person name="Sutormin R.A."/>
            <person name="Nabieva E.R."/>
            <person name="Penin A.A."/>
            <person name="Kondrashov A.S."/>
            <person name="Logacheva M.D."/>
        </authorList>
    </citation>
    <scope>NUCLEOTIDE SEQUENCE [LARGE SCALE GENOMIC DNA]</scope>
</reference>
<feature type="compositionally biased region" description="Basic and acidic residues" evidence="1">
    <location>
        <begin position="106"/>
        <end position="208"/>
    </location>
</feature>
<evidence type="ECO:0000313" key="3">
    <source>
        <dbReference type="Proteomes" id="UP000015453"/>
    </source>
</evidence>
<comment type="caution">
    <text evidence="2">The sequence shown here is derived from an EMBL/GenBank/DDBJ whole genome shotgun (WGS) entry which is preliminary data.</text>
</comment>
<dbReference type="GO" id="GO:0006357">
    <property type="term" value="P:regulation of transcription by RNA polymerase II"/>
    <property type="evidence" value="ECO:0007669"/>
    <property type="project" value="InterPro"/>
</dbReference>
<accession>S8C3U9</accession>
<dbReference type="Proteomes" id="UP000015453">
    <property type="component" value="Unassembled WGS sequence"/>
</dbReference>
<dbReference type="AlphaFoldDB" id="S8C3U9"/>
<feature type="region of interest" description="Disordered" evidence="1">
    <location>
        <begin position="97"/>
        <end position="208"/>
    </location>
</feature>
<name>S8C3U9_9LAMI</name>
<proteinExistence type="predicted"/>
<dbReference type="InterPro" id="IPR044977">
    <property type="entry name" value="RLT1-3"/>
</dbReference>
<feature type="non-terminal residue" evidence="2">
    <location>
        <position position="208"/>
    </location>
</feature>
<keyword evidence="3" id="KW-1185">Reference proteome</keyword>